<accession>A0A514LF36</accession>
<proteinExistence type="predicted"/>
<evidence type="ECO:0000313" key="1">
    <source>
        <dbReference type="EMBL" id="QDI90449.1"/>
    </source>
</evidence>
<dbReference type="InterPro" id="IPR047729">
    <property type="entry name" value="Sce7726-like"/>
</dbReference>
<dbReference type="Proteomes" id="UP000319756">
    <property type="component" value="Chromosome"/>
</dbReference>
<keyword evidence="2" id="KW-1185">Reference proteome</keyword>
<name>A0A514LF36_9BACI</name>
<dbReference type="AlphaFoldDB" id="A0A514LF36"/>
<protein>
    <recommendedName>
        <fullName evidence="3">Sce7726 family protein</fullName>
    </recommendedName>
</protein>
<sequence length="290" mass="34648">MMINYMEILEEKLTQDELYSLAQILYSNYDTFMQDVNVWNNIKKFTPQNVYKYIEPFKTNLTGHEIVNNLVMKYYPCEQTLKYNLASKYLNRNNEITAFEINVGESRLDIGRINGHSYAYEIKTELDSLDKLNKQINDYAKVFEYIYVIIHPKHLAKVKQLVPDFCGIITYSFTDFECKFGFRKKAHKSPLIDKELQLLNLNTKELEWMIRKMKLGSVPNNRINRHILISENIKPPKINSYFKKTLKMRYYKQWAFICKNFSLIKPIDVQSFFKSKANPHWIYYKNSSRV</sequence>
<reference evidence="2" key="1">
    <citation type="submission" date="2019-01" db="EMBL/GenBank/DDBJ databases">
        <title>Genomic analysis of Salicibibacter sp. NKC3-5.</title>
        <authorList>
            <person name="Oh Y.J."/>
        </authorList>
    </citation>
    <scope>NUCLEOTIDE SEQUENCE [LARGE SCALE GENOMIC DNA]</scope>
    <source>
        <strain evidence="2">NKC3-5</strain>
    </source>
</reference>
<dbReference type="KEGG" id="sale:EPH95_04015"/>
<gene>
    <name evidence="1" type="ORF">EPH95_04015</name>
</gene>
<evidence type="ECO:0000313" key="2">
    <source>
        <dbReference type="Proteomes" id="UP000319756"/>
    </source>
</evidence>
<dbReference type="EMBL" id="CP035485">
    <property type="protein sequence ID" value="QDI90449.1"/>
    <property type="molecule type" value="Genomic_DNA"/>
</dbReference>
<evidence type="ECO:0008006" key="3">
    <source>
        <dbReference type="Google" id="ProtNLM"/>
    </source>
</evidence>
<dbReference type="NCBIfam" id="NF033832">
    <property type="entry name" value="sce7726_fam"/>
    <property type="match status" value="1"/>
</dbReference>
<organism evidence="1 2">
    <name type="scientific">Salicibibacter halophilus</name>
    <dbReference type="NCBI Taxonomy" id="2502791"/>
    <lineage>
        <taxon>Bacteria</taxon>
        <taxon>Bacillati</taxon>
        <taxon>Bacillota</taxon>
        <taxon>Bacilli</taxon>
        <taxon>Bacillales</taxon>
        <taxon>Bacillaceae</taxon>
        <taxon>Salicibibacter</taxon>
    </lineage>
</organism>